<evidence type="ECO:0000313" key="2">
    <source>
        <dbReference type="EMBL" id="TCP49396.1"/>
    </source>
</evidence>
<dbReference type="AlphaFoldDB" id="A0A4V2ST78"/>
<dbReference type="Pfam" id="PF01551">
    <property type="entry name" value="Peptidase_M23"/>
    <property type="match status" value="1"/>
</dbReference>
<dbReference type="Proteomes" id="UP000294911">
    <property type="component" value="Unassembled WGS sequence"/>
</dbReference>
<dbReference type="InterPro" id="IPR011055">
    <property type="entry name" value="Dup_hybrid_motif"/>
</dbReference>
<keyword evidence="3" id="KW-1185">Reference proteome</keyword>
<evidence type="ECO:0000259" key="1">
    <source>
        <dbReference type="Pfam" id="PF01551"/>
    </source>
</evidence>
<dbReference type="InterPro" id="IPR050570">
    <property type="entry name" value="Cell_wall_metabolism_enzyme"/>
</dbReference>
<reference evidence="2 3" key="1">
    <citation type="submission" date="2019-03" db="EMBL/GenBank/DDBJ databases">
        <title>Genomic Encyclopedia of Type Strains, Phase IV (KMG-IV): sequencing the most valuable type-strain genomes for metagenomic binning, comparative biology and taxonomic classification.</title>
        <authorList>
            <person name="Goeker M."/>
        </authorList>
    </citation>
    <scope>NUCLEOTIDE SEQUENCE [LARGE SCALE GENOMIC DNA]</scope>
    <source>
        <strain evidence="2 3">DSM 45765</strain>
    </source>
</reference>
<feature type="domain" description="M23ase beta-sheet core" evidence="1">
    <location>
        <begin position="170"/>
        <end position="265"/>
    </location>
</feature>
<dbReference type="PANTHER" id="PTHR21666:SF270">
    <property type="entry name" value="MUREIN HYDROLASE ACTIVATOR ENVC"/>
    <property type="match status" value="1"/>
</dbReference>
<evidence type="ECO:0000313" key="3">
    <source>
        <dbReference type="Proteomes" id="UP000294911"/>
    </source>
</evidence>
<dbReference type="GO" id="GO:0004222">
    <property type="term" value="F:metalloendopeptidase activity"/>
    <property type="evidence" value="ECO:0007669"/>
    <property type="project" value="TreeGrafter"/>
</dbReference>
<dbReference type="Gene3D" id="2.70.70.10">
    <property type="entry name" value="Glucose Permease (Domain IIA)"/>
    <property type="match status" value="1"/>
</dbReference>
<dbReference type="EMBL" id="SLXQ01000009">
    <property type="protein sequence ID" value="TCP49396.1"/>
    <property type="molecule type" value="Genomic_DNA"/>
</dbReference>
<proteinExistence type="predicted"/>
<comment type="caution">
    <text evidence="2">The sequence shown here is derived from an EMBL/GenBank/DDBJ whole genome shotgun (WGS) entry which is preliminary data.</text>
</comment>
<protein>
    <submittedName>
        <fullName evidence="2">Peptidase M23-like protein</fullName>
    </submittedName>
</protein>
<dbReference type="PANTHER" id="PTHR21666">
    <property type="entry name" value="PEPTIDASE-RELATED"/>
    <property type="match status" value="1"/>
</dbReference>
<organism evidence="2 3">
    <name type="scientific">Tamaricihabitans halophyticus</name>
    <dbReference type="NCBI Taxonomy" id="1262583"/>
    <lineage>
        <taxon>Bacteria</taxon>
        <taxon>Bacillati</taxon>
        <taxon>Actinomycetota</taxon>
        <taxon>Actinomycetes</taxon>
        <taxon>Pseudonocardiales</taxon>
        <taxon>Pseudonocardiaceae</taxon>
        <taxon>Tamaricihabitans</taxon>
    </lineage>
</organism>
<dbReference type="InterPro" id="IPR016047">
    <property type="entry name" value="M23ase_b-sheet_dom"/>
</dbReference>
<gene>
    <name evidence="2" type="ORF">EV191_109218</name>
</gene>
<dbReference type="OrthoDB" id="1099523at2"/>
<accession>A0A4V2ST78</accession>
<dbReference type="CDD" id="cd12797">
    <property type="entry name" value="M23_peptidase"/>
    <property type="match status" value="1"/>
</dbReference>
<name>A0A4V2ST78_9PSEU</name>
<dbReference type="SUPFAM" id="SSF51261">
    <property type="entry name" value="Duplicated hybrid motif"/>
    <property type="match status" value="1"/>
</dbReference>
<sequence length="276" mass="28137">MARHRSPGGQDSSPALDKALDGAVVRVRGAHRIPVPSSALRGKVVVAAVAAGAFAAAAAGQTLTSDSDAKPGSHADVTPLANSNDANAAIGVGGDTAALAQPQVLSAVDSTSDASAEVKKLTETTRVTAERQAREAEAARKAAEEAARPKFVAPAVGTFTSGFGARWGTSHLGIDIANSIGTPIVSVTDGTVIEAGPASGFGNWVRIQMDDGTVLVYGHMATYNVTEGQRVKAGDQIAEIGNEGQSTGPHVHVEVWLPGGEKINPQPWLAERGVTL</sequence>